<comment type="caution">
    <text evidence="1">The sequence shown here is derived from an EMBL/GenBank/DDBJ whole genome shotgun (WGS) entry which is preliminary data.</text>
</comment>
<accession>A0AAE0KTB7</accession>
<name>A0AAE0KTB7_9CHLO</name>
<proteinExistence type="predicted"/>
<keyword evidence="2" id="KW-1185">Reference proteome</keyword>
<organism evidence="1 2">
    <name type="scientific">Cymbomonas tetramitiformis</name>
    <dbReference type="NCBI Taxonomy" id="36881"/>
    <lineage>
        <taxon>Eukaryota</taxon>
        <taxon>Viridiplantae</taxon>
        <taxon>Chlorophyta</taxon>
        <taxon>Pyramimonadophyceae</taxon>
        <taxon>Pyramimonadales</taxon>
        <taxon>Pyramimonadaceae</taxon>
        <taxon>Cymbomonas</taxon>
    </lineage>
</organism>
<reference evidence="1 2" key="1">
    <citation type="journal article" date="2015" name="Genome Biol. Evol.">
        <title>Comparative Genomics of a Bacterivorous Green Alga Reveals Evolutionary Causalities and Consequences of Phago-Mixotrophic Mode of Nutrition.</title>
        <authorList>
            <person name="Burns J.A."/>
            <person name="Paasch A."/>
            <person name="Narechania A."/>
            <person name="Kim E."/>
        </authorList>
    </citation>
    <scope>NUCLEOTIDE SEQUENCE [LARGE SCALE GENOMIC DNA]</scope>
    <source>
        <strain evidence="1 2">PLY_AMNH</strain>
    </source>
</reference>
<gene>
    <name evidence="1" type="ORF">CYMTET_31331</name>
</gene>
<evidence type="ECO:0000313" key="2">
    <source>
        <dbReference type="Proteomes" id="UP001190700"/>
    </source>
</evidence>
<dbReference type="Proteomes" id="UP001190700">
    <property type="component" value="Unassembled WGS sequence"/>
</dbReference>
<sequence>GWLRAEPAESAGAVAPGLWLARRGCGSALVKLEGRVAASRLGTYYEARPDGGRSLFNGKSADLTMCRVYVGLEETEKAKEYEPNMLQWQPGELEKIRESDKE</sequence>
<evidence type="ECO:0000313" key="1">
    <source>
        <dbReference type="EMBL" id="KAK3259684.1"/>
    </source>
</evidence>
<protein>
    <submittedName>
        <fullName evidence="1">Uncharacterized protein</fullName>
    </submittedName>
</protein>
<dbReference type="AlphaFoldDB" id="A0AAE0KTB7"/>
<dbReference type="EMBL" id="LGRX02018554">
    <property type="protein sequence ID" value="KAK3259684.1"/>
    <property type="molecule type" value="Genomic_DNA"/>
</dbReference>
<feature type="non-terminal residue" evidence="1">
    <location>
        <position position="1"/>
    </location>
</feature>